<sequence>MTGEAKEFFRYCHSFEGYSVYKYLGIIEDSRGVPTLKRLCHTRSNAIFQLIDMRSQLAGFITFYDAIRAVLIKKKIHLRSGFEKRRYATKTLGCLEKSTEILTRRAEIPHDTMKSVEEAQLNWNVFLRAEGMCHGCGKSRKTVDYLANRFQVILNNEYDLLANELGLIYKCSVKIITYMITWNGIKTVETIFFVRRRGLEELKESVNGYRAKNLKKNNNPFISQGATTFKEPTININEESELEEETTVLKEVVEYPLKP</sequence>
<protein>
    <submittedName>
        <fullName evidence="1">Uncharacterized protein</fullName>
    </submittedName>
</protein>
<proteinExistence type="predicted"/>
<comment type="caution">
    <text evidence="1">The sequence shown here is derived from an EMBL/GenBank/DDBJ whole genome shotgun (WGS) entry which is preliminary data.</text>
</comment>
<organism evidence="1 2">
    <name type="scientific">Hamiltosporidium tvaerminnensis</name>
    <dbReference type="NCBI Taxonomy" id="1176355"/>
    <lineage>
        <taxon>Eukaryota</taxon>
        <taxon>Fungi</taxon>
        <taxon>Fungi incertae sedis</taxon>
        <taxon>Microsporidia</taxon>
        <taxon>Dubosqiidae</taxon>
        <taxon>Hamiltosporidium</taxon>
    </lineage>
</organism>
<dbReference type="VEuPathDB" id="MicrosporidiaDB:CWI38_0710p0010"/>
<dbReference type="Proteomes" id="UP000292282">
    <property type="component" value="Unassembled WGS sequence"/>
</dbReference>
<gene>
    <name evidence="1" type="ORF">CWI38_0710p0010</name>
</gene>
<reference evidence="1 2" key="1">
    <citation type="submission" date="2017-12" db="EMBL/GenBank/DDBJ databases">
        <authorList>
            <person name="Pombert J.-F."/>
            <person name="Haag K.L."/>
            <person name="Ebert D."/>
        </authorList>
    </citation>
    <scope>NUCLEOTIDE SEQUENCE [LARGE SCALE GENOMIC DNA]</scope>
    <source>
        <strain evidence="1">IL-G-3</strain>
    </source>
</reference>
<evidence type="ECO:0000313" key="1">
    <source>
        <dbReference type="EMBL" id="TBU12561.1"/>
    </source>
</evidence>
<dbReference type="EMBL" id="PITK01000710">
    <property type="protein sequence ID" value="TBU12561.1"/>
    <property type="molecule type" value="Genomic_DNA"/>
</dbReference>
<keyword evidence="2" id="KW-1185">Reference proteome</keyword>
<accession>A0A4Q9LXG3</accession>
<evidence type="ECO:0000313" key="2">
    <source>
        <dbReference type="Proteomes" id="UP000292282"/>
    </source>
</evidence>
<dbReference type="AlphaFoldDB" id="A0A4Q9LXG3"/>
<name>A0A4Q9LXG3_9MICR</name>